<evidence type="ECO:0000256" key="3">
    <source>
        <dbReference type="ARBA" id="ARBA00023187"/>
    </source>
</evidence>
<evidence type="ECO:0000313" key="6">
    <source>
        <dbReference type="EMBL" id="CAD8479490.1"/>
    </source>
</evidence>
<dbReference type="InterPro" id="IPR035979">
    <property type="entry name" value="RBD_domain_sf"/>
</dbReference>
<dbReference type="InterPro" id="IPR012677">
    <property type="entry name" value="Nucleotide-bd_a/b_plait_sf"/>
</dbReference>
<dbReference type="InterPro" id="IPR000504">
    <property type="entry name" value="RRM_dom"/>
</dbReference>
<dbReference type="GO" id="GO:0006397">
    <property type="term" value="P:mRNA processing"/>
    <property type="evidence" value="ECO:0007669"/>
    <property type="project" value="UniProtKB-KW"/>
</dbReference>
<dbReference type="Gene3D" id="3.30.70.330">
    <property type="match status" value="2"/>
</dbReference>
<keyword evidence="3" id="KW-0508">mRNA splicing</keyword>
<dbReference type="AlphaFoldDB" id="A0A7S0HIV9"/>
<name>A0A7S0HIV9_9EUKA</name>
<feature type="domain" description="RRM" evidence="5">
    <location>
        <begin position="1"/>
        <end position="85"/>
    </location>
</feature>
<dbReference type="EMBL" id="HBEP01010925">
    <property type="protein sequence ID" value="CAD8479490.1"/>
    <property type="molecule type" value="Transcribed_RNA"/>
</dbReference>
<accession>A0A7S0HIV9</accession>
<dbReference type="SUPFAM" id="SSF54928">
    <property type="entry name" value="RNA-binding domain, RBD"/>
    <property type="match status" value="2"/>
</dbReference>
<organism evidence="6">
    <name type="scientific">Phaeocystis antarctica</name>
    <dbReference type="NCBI Taxonomy" id="33657"/>
    <lineage>
        <taxon>Eukaryota</taxon>
        <taxon>Haptista</taxon>
        <taxon>Haptophyta</taxon>
        <taxon>Prymnesiophyceae</taxon>
        <taxon>Phaeocystales</taxon>
        <taxon>Phaeocystaceae</taxon>
        <taxon>Phaeocystis</taxon>
    </lineage>
</organism>
<dbReference type="PANTHER" id="PTHR23139">
    <property type="entry name" value="RNA-BINDING PROTEIN"/>
    <property type="match status" value="1"/>
</dbReference>
<reference evidence="6" key="1">
    <citation type="submission" date="2021-01" db="EMBL/GenBank/DDBJ databases">
        <authorList>
            <person name="Corre E."/>
            <person name="Pelletier E."/>
            <person name="Niang G."/>
            <person name="Scheremetjew M."/>
            <person name="Finn R."/>
            <person name="Kale V."/>
            <person name="Holt S."/>
            <person name="Cochrane G."/>
            <person name="Meng A."/>
            <person name="Brown T."/>
            <person name="Cohen L."/>
        </authorList>
    </citation>
    <scope>NUCLEOTIDE SEQUENCE</scope>
    <source>
        <strain evidence="6">CCMP1374</strain>
    </source>
</reference>
<evidence type="ECO:0000256" key="1">
    <source>
        <dbReference type="ARBA" id="ARBA00022664"/>
    </source>
</evidence>
<proteinExistence type="predicted"/>
<keyword evidence="1" id="KW-0507">mRNA processing</keyword>
<evidence type="ECO:0000259" key="5">
    <source>
        <dbReference type="PROSITE" id="PS50102"/>
    </source>
</evidence>
<dbReference type="GO" id="GO:0008380">
    <property type="term" value="P:RNA splicing"/>
    <property type="evidence" value="ECO:0007669"/>
    <property type="project" value="UniProtKB-KW"/>
</dbReference>
<keyword evidence="2 4" id="KW-0694">RNA-binding</keyword>
<dbReference type="GO" id="GO:0003723">
    <property type="term" value="F:RNA binding"/>
    <property type="evidence" value="ECO:0007669"/>
    <property type="project" value="UniProtKB-UniRule"/>
</dbReference>
<protein>
    <recommendedName>
        <fullName evidence="5">RRM domain-containing protein</fullName>
    </recommendedName>
</protein>
<evidence type="ECO:0000256" key="2">
    <source>
        <dbReference type="ARBA" id="ARBA00022884"/>
    </source>
</evidence>
<evidence type="ECO:0000256" key="4">
    <source>
        <dbReference type="PROSITE-ProRule" id="PRU00176"/>
    </source>
</evidence>
<dbReference type="PROSITE" id="PS50102">
    <property type="entry name" value="RRM"/>
    <property type="match status" value="1"/>
</dbReference>
<sequence length="285" mass="29480">MHVGNLPLGVGLTADMLKQFFNAAIVSANLHDLAKEGEPVLDCLLSGEGKFGFVEFRTIAEAISCTALNNIELGGKQLRIERPRDYQPMPEAMHEELKKLGILGNTSVAPDGKDLLSGDAPAAITGPTPMLALGMSAPAPAPPSTPTVGGLVSIAPAAPAAPTGLPPLDTSAATVVLALQNMVTAEDQSKEDEMSDILEDTKSECEKHGAVVACLAPKPGAGGPEGSGIEAGAIALRVYVRFVTKESAIACAGELHGKQFDGRAVRADFISEAVFEALQTLPCFV</sequence>
<gene>
    <name evidence="6" type="ORF">PANT1444_LOCUS6156</name>
</gene>
<dbReference type="CDD" id="cd12232">
    <property type="entry name" value="RRM3_U2AF65"/>
    <property type="match status" value="1"/>
</dbReference>